<dbReference type="Proteomes" id="UP000285405">
    <property type="component" value="Unassembled WGS sequence"/>
</dbReference>
<comment type="caution">
    <text evidence="1">The sequence shown here is derived from an EMBL/GenBank/DDBJ whole genome shotgun (WGS) entry which is preliminary data.</text>
</comment>
<dbReference type="EMBL" id="MCBR01020215">
    <property type="protein sequence ID" value="RKF55682.1"/>
    <property type="molecule type" value="Genomic_DNA"/>
</dbReference>
<protein>
    <submittedName>
        <fullName evidence="1">Uncharacterized protein</fullName>
    </submittedName>
</protein>
<gene>
    <name evidence="1" type="ORF">GcC1_202016</name>
</gene>
<organism evidence="1 2">
    <name type="scientific">Golovinomyces cichoracearum</name>
    <dbReference type="NCBI Taxonomy" id="62708"/>
    <lineage>
        <taxon>Eukaryota</taxon>
        <taxon>Fungi</taxon>
        <taxon>Dikarya</taxon>
        <taxon>Ascomycota</taxon>
        <taxon>Pezizomycotina</taxon>
        <taxon>Leotiomycetes</taxon>
        <taxon>Erysiphales</taxon>
        <taxon>Erysiphaceae</taxon>
        <taxon>Golovinomyces</taxon>
    </lineage>
</organism>
<name>A0A420HE13_9PEZI</name>
<evidence type="ECO:0000313" key="2">
    <source>
        <dbReference type="Proteomes" id="UP000285405"/>
    </source>
</evidence>
<dbReference type="AlphaFoldDB" id="A0A420HE13"/>
<dbReference type="OrthoDB" id="10558778at2759"/>
<sequence>MSATPSSSAPTSAPSIVSDLENATKSELASTILTYLSNYIHRDLYDEELFWEFKQDFDGWKISHFDTAGILRKDLKKVLLERGILLSSKGYPDSAALEMIIADEEPHTWTSEEITATLK</sequence>
<reference evidence="1 2" key="1">
    <citation type="journal article" date="2018" name="BMC Genomics">
        <title>Comparative genome analyses reveal sequence features reflecting distinct modes of host-adaptation between dicot and monocot powdery mildew.</title>
        <authorList>
            <person name="Wu Y."/>
            <person name="Ma X."/>
            <person name="Pan Z."/>
            <person name="Kale S.D."/>
            <person name="Song Y."/>
            <person name="King H."/>
            <person name="Zhang Q."/>
            <person name="Presley C."/>
            <person name="Deng X."/>
            <person name="Wei C.I."/>
            <person name="Xiao S."/>
        </authorList>
    </citation>
    <scope>NUCLEOTIDE SEQUENCE [LARGE SCALE GENOMIC DNA]</scope>
    <source>
        <strain evidence="1">UCSC1</strain>
    </source>
</reference>
<proteinExistence type="predicted"/>
<evidence type="ECO:0000313" key="1">
    <source>
        <dbReference type="EMBL" id="RKF55682.1"/>
    </source>
</evidence>
<accession>A0A420HE13</accession>